<organism evidence="2 3">
    <name type="scientific">Caerostris extrusa</name>
    <name type="common">Bark spider</name>
    <name type="synonym">Caerostris bankana</name>
    <dbReference type="NCBI Taxonomy" id="172846"/>
    <lineage>
        <taxon>Eukaryota</taxon>
        <taxon>Metazoa</taxon>
        <taxon>Ecdysozoa</taxon>
        <taxon>Arthropoda</taxon>
        <taxon>Chelicerata</taxon>
        <taxon>Arachnida</taxon>
        <taxon>Araneae</taxon>
        <taxon>Araneomorphae</taxon>
        <taxon>Entelegynae</taxon>
        <taxon>Araneoidea</taxon>
        <taxon>Araneidae</taxon>
        <taxon>Caerostris</taxon>
    </lineage>
</organism>
<evidence type="ECO:0000313" key="2">
    <source>
        <dbReference type="EMBL" id="GIX88544.1"/>
    </source>
</evidence>
<reference evidence="2 3" key="1">
    <citation type="submission" date="2021-06" db="EMBL/GenBank/DDBJ databases">
        <title>Caerostris extrusa draft genome.</title>
        <authorList>
            <person name="Kono N."/>
            <person name="Arakawa K."/>
        </authorList>
    </citation>
    <scope>NUCLEOTIDE SEQUENCE [LARGE SCALE GENOMIC DNA]</scope>
</reference>
<evidence type="ECO:0000256" key="1">
    <source>
        <dbReference type="SAM" id="MobiDB-lite"/>
    </source>
</evidence>
<feature type="region of interest" description="Disordered" evidence="1">
    <location>
        <begin position="68"/>
        <end position="89"/>
    </location>
</feature>
<dbReference type="Proteomes" id="UP001054945">
    <property type="component" value="Unassembled WGS sequence"/>
</dbReference>
<accession>A0AAV4NY62</accession>
<name>A0AAV4NY62_CAEEX</name>
<gene>
    <name evidence="2" type="ORF">CEXT_119621</name>
</gene>
<protein>
    <submittedName>
        <fullName evidence="2">Uncharacterized protein</fullName>
    </submittedName>
</protein>
<sequence>MNNPFPEKEKTTWPPRERPAVIRAISSSGSSCSYPWLFWGQHVTRAPVAKDNPAVFLFFVAGQGGALRPPRIPRPSAESAAESPDRKAPTINRCVAL</sequence>
<keyword evidence="3" id="KW-1185">Reference proteome</keyword>
<dbReference type="AlphaFoldDB" id="A0AAV4NY62"/>
<comment type="caution">
    <text evidence="2">The sequence shown here is derived from an EMBL/GenBank/DDBJ whole genome shotgun (WGS) entry which is preliminary data.</text>
</comment>
<dbReference type="EMBL" id="BPLR01021333">
    <property type="protein sequence ID" value="GIX88544.1"/>
    <property type="molecule type" value="Genomic_DNA"/>
</dbReference>
<evidence type="ECO:0000313" key="3">
    <source>
        <dbReference type="Proteomes" id="UP001054945"/>
    </source>
</evidence>
<proteinExistence type="predicted"/>